<feature type="transmembrane region" description="Helical" evidence="1">
    <location>
        <begin position="69"/>
        <end position="87"/>
    </location>
</feature>
<dbReference type="InterPro" id="IPR010559">
    <property type="entry name" value="Sig_transdc_His_kin_internal"/>
</dbReference>
<dbReference type="OrthoDB" id="9809908at2"/>
<keyword evidence="1" id="KW-0472">Membrane</keyword>
<dbReference type="SUPFAM" id="SSF55874">
    <property type="entry name" value="ATPase domain of HSP90 chaperone/DNA topoisomerase II/histidine kinase"/>
    <property type="match status" value="1"/>
</dbReference>
<sequence length="348" mass="41160">MIQINRRLLYIDLAFCLLLLPFMIWLLPVNRWMNNNASFVFLFVGWLYVVYFVNRYCTIPWIFRNRAHLIGALVMVLMTVVVTYLISCYRFETPQFLPRRPHLLHGETGSQSRMEINLHQRAVWFLYVVVLAFSFAVGVLAELYRLVMERQIVEHEKKKAELALYKVQINPHFLFNTLNTLYGLMLTDIGRAETAFMQFMDMLKYMYTSAEKDKVPLQAEIDYIRKYIELQKNRMNEHTRVHFSFESRNENPDLMIAPMILITFVENAFKYGVSSHEDTDIYVTVGIDGTCFRFSTQNSIISLPEKEKSGYGIANCRKRLELLYPDRYQLEITEQGDCYRVTLILHLR</sequence>
<protein>
    <recommendedName>
        <fullName evidence="2">Signal transduction histidine kinase internal region domain-containing protein</fullName>
    </recommendedName>
</protein>
<dbReference type="KEGG" id="buy:D8S85_16830"/>
<keyword evidence="4" id="KW-1185">Reference proteome</keyword>
<dbReference type="RefSeq" id="WP_106481451.1">
    <property type="nucleotide sequence ID" value="NZ_CP032819.1"/>
</dbReference>
<feature type="transmembrane region" description="Helical" evidence="1">
    <location>
        <begin position="39"/>
        <end position="57"/>
    </location>
</feature>
<feature type="domain" description="Signal transduction histidine kinase internal region" evidence="2">
    <location>
        <begin position="160"/>
        <end position="237"/>
    </location>
</feature>
<keyword evidence="1" id="KW-0812">Transmembrane</keyword>
<dbReference type="EMBL" id="CP032819">
    <property type="protein sequence ID" value="AZS31056.1"/>
    <property type="molecule type" value="Genomic_DNA"/>
</dbReference>
<dbReference type="InterPro" id="IPR036890">
    <property type="entry name" value="HATPase_C_sf"/>
</dbReference>
<dbReference type="InterPro" id="IPR050640">
    <property type="entry name" value="Bact_2-comp_sensor_kinase"/>
</dbReference>
<dbReference type="AlphaFoldDB" id="A0A3S9VWX6"/>
<dbReference type="Pfam" id="PF06580">
    <property type="entry name" value="His_kinase"/>
    <property type="match status" value="1"/>
</dbReference>
<dbReference type="Gene3D" id="3.30.565.10">
    <property type="entry name" value="Histidine kinase-like ATPase, C-terminal domain"/>
    <property type="match status" value="1"/>
</dbReference>
<evidence type="ECO:0000256" key="1">
    <source>
        <dbReference type="SAM" id="Phobius"/>
    </source>
</evidence>
<feature type="transmembrane region" description="Helical" evidence="1">
    <location>
        <begin position="7"/>
        <end position="27"/>
    </location>
</feature>
<dbReference type="PANTHER" id="PTHR34220">
    <property type="entry name" value="SENSOR HISTIDINE KINASE YPDA"/>
    <property type="match status" value="1"/>
</dbReference>
<accession>A0A3S9VWX6</accession>
<proteinExistence type="predicted"/>
<organism evidence="3 4">
    <name type="scientific">Butyricimonas faecalis</name>
    <dbReference type="NCBI Taxonomy" id="2093856"/>
    <lineage>
        <taxon>Bacteria</taxon>
        <taxon>Pseudomonadati</taxon>
        <taxon>Bacteroidota</taxon>
        <taxon>Bacteroidia</taxon>
        <taxon>Bacteroidales</taxon>
        <taxon>Odoribacteraceae</taxon>
        <taxon>Butyricimonas</taxon>
    </lineage>
</organism>
<reference evidence="3 4" key="1">
    <citation type="submission" date="2018-10" db="EMBL/GenBank/DDBJ databases">
        <title>Butyricimonas faecalis sp. nov., isolated from human faeces and emended description of the genus Butyricimonas.</title>
        <authorList>
            <person name="Le Roy T."/>
            <person name="Van der Smissen P."/>
            <person name="Paquot A."/>
            <person name="Delzenne N."/>
            <person name="Muccioli G."/>
            <person name="Collet J.-F."/>
            <person name="Cani P.D."/>
        </authorList>
    </citation>
    <scope>NUCLEOTIDE SEQUENCE [LARGE SCALE GENOMIC DNA]</scope>
    <source>
        <strain evidence="3 4">H184</strain>
    </source>
</reference>
<evidence type="ECO:0000259" key="2">
    <source>
        <dbReference type="Pfam" id="PF06580"/>
    </source>
</evidence>
<keyword evidence="1" id="KW-1133">Transmembrane helix</keyword>
<dbReference type="PANTHER" id="PTHR34220:SF7">
    <property type="entry name" value="SENSOR HISTIDINE KINASE YPDA"/>
    <property type="match status" value="1"/>
</dbReference>
<dbReference type="Proteomes" id="UP000270673">
    <property type="component" value="Chromosome"/>
</dbReference>
<evidence type="ECO:0000313" key="3">
    <source>
        <dbReference type="EMBL" id="AZS31056.1"/>
    </source>
</evidence>
<gene>
    <name evidence="3" type="ORF">D8S85_16830</name>
</gene>
<dbReference type="GO" id="GO:0000155">
    <property type="term" value="F:phosphorelay sensor kinase activity"/>
    <property type="evidence" value="ECO:0007669"/>
    <property type="project" value="InterPro"/>
</dbReference>
<dbReference type="GO" id="GO:0016020">
    <property type="term" value="C:membrane"/>
    <property type="evidence" value="ECO:0007669"/>
    <property type="project" value="InterPro"/>
</dbReference>
<name>A0A3S9VWX6_9BACT</name>
<evidence type="ECO:0000313" key="4">
    <source>
        <dbReference type="Proteomes" id="UP000270673"/>
    </source>
</evidence>
<feature type="transmembrane region" description="Helical" evidence="1">
    <location>
        <begin position="124"/>
        <end position="147"/>
    </location>
</feature>